<feature type="region of interest" description="Disordered" evidence="1">
    <location>
        <begin position="301"/>
        <end position="326"/>
    </location>
</feature>
<keyword evidence="3" id="KW-0732">Signal</keyword>
<keyword evidence="2" id="KW-0472">Membrane</keyword>
<feature type="transmembrane region" description="Helical" evidence="2">
    <location>
        <begin position="443"/>
        <end position="466"/>
    </location>
</feature>
<evidence type="ECO:0000256" key="2">
    <source>
        <dbReference type="SAM" id="Phobius"/>
    </source>
</evidence>
<keyword evidence="2" id="KW-1133">Transmembrane helix</keyword>
<feature type="region of interest" description="Disordered" evidence="1">
    <location>
        <begin position="344"/>
        <end position="385"/>
    </location>
</feature>
<evidence type="ECO:0000313" key="4">
    <source>
        <dbReference type="Proteomes" id="UP000095282"/>
    </source>
</evidence>
<proteinExistence type="predicted"/>
<feature type="compositionally biased region" description="Low complexity" evidence="1">
    <location>
        <begin position="303"/>
        <end position="326"/>
    </location>
</feature>
<feature type="compositionally biased region" description="Acidic residues" evidence="1">
    <location>
        <begin position="558"/>
        <end position="567"/>
    </location>
</feature>
<dbReference type="STRING" id="1561998.A0A1I7T2Y4"/>
<protein>
    <submittedName>
        <fullName evidence="5">Uncharacterized protein</fullName>
    </submittedName>
</protein>
<accession>A0A1I7T2Y4</accession>
<evidence type="ECO:0000256" key="1">
    <source>
        <dbReference type="SAM" id="MobiDB-lite"/>
    </source>
</evidence>
<keyword evidence="4" id="KW-1185">Reference proteome</keyword>
<organism evidence="4 5">
    <name type="scientific">Caenorhabditis tropicalis</name>
    <dbReference type="NCBI Taxonomy" id="1561998"/>
    <lineage>
        <taxon>Eukaryota</taxon>
        <taxon>Metazoa</taxon>
        <taxon>Ecdysozoa</taxon>
        <taxon>Nematoda</taxon>
        <taxon>Chromadorea</taxon>
        <taxon>Rhabditida</taxon>
        <taxon>Rhabditina</taxon>
        <taxon>Rhabditomorpha</taxon>
        <taxon>Rhabditoidea</taxon>
        <taxon>Rhabditidae</taxon>
        <taxon>Peloderinae</taxon>
        <taxon>Caenorhabditis</taxon>
    </lineage>
</organism>
<keyword evidence="2" id="KW-0812">Transmembrane</keyword>
<feature type="region of interest" description="Disordered" evidence="1">
    <location>
        <begin position="494"/>
        <end position="515"/>
    </location>
</feature>
<dbReference type="eggNOG" id="ENOG502THBM">
    <property type="taxonomic scope" value="Eukaryota"/>
</dbReference>
<dbReference type="Proteomes" id="UP000095282">
    <property type="component" value="Unplaced"/>
</dbReference>
<dbReference type="AlphaFoldDB" id="A0A1I7T2Y4"/>
<name>A0A1I7T2Y4_9PELO</name>
<feature type="signal peptide" evidence="3">
    <location>
        <begin position="1"/>
        <end position="26"/>
    </location>
</feature>
<sequence length="588" mass="66159">MMIFKQSLITCSLLLILFQTNLFVASEDQHNPKCVPRPPNPSEDRPTHFLFFVDTLLDKEVLSRLQYLFKAISCEIPAVEEIKSIVMRYTNQQQVPGEALRSDKIVPEFYRDVTMGQSDKSTPCERFSRAIGRAPPTFLEHESVHFIVPIVESSTNPGCFVKAFQKQFGDHPKKDSFFFDGILINEPRNEWDKYRGTKLAIPDIKVAVNLSISDISASEKPSISHETVRLIMEYDKLIDDILHGVIERDWEDPTTTTVISTSSKPTTNRSTVATVTTTVVSTEGQKTSTDSGEILIPFLSRNSTSSSSHPPSTSTSSESTSSDSPTTKILIPLEFENEAEKFLFGDEPPNANKSTETPPEFLSKRAKPRAIATSSEVSKTTNYEEETSTLDRDYGILEEENGHLDMASGGKEGKESRDEHGFRVVYKDFNVDRAPKSFDANNLIYVLLLLLLIWLFCIFMCLIWMFRCAKNKKHKLEGEAEEQRQQLLVPFLNGSFNKPEPSAPPKVSSESEEVDDDWKNIKPAAYTASTVSQNTTKSEAESVKQPPTNAQYAPVEVSEFEDPIDDDIYNRPRGYDLTAKKAAPLRFD</sequence>
<feature type="chain" id="PRO_5009307019" evidence="3">
    <location>
        <begin position="27"/>
        <end position="588"/>
    </location>
</feature>
<feature type="compositionally biased region" description="Polar residues" evidence="1">
    <location>
        <begin position="372"/>
        <end position="381"/>
    </location>
</feature>
<reference evidence="5" key="1">
    <citation type="submission" date="2016-11" db="UniProtKB">
        <authorList>
            <consortium name="WormBaseParasite"/>
        </authorList>
    </citation>
    <scope>IDENTIFICATION</scope>
</reference>
<dbReference type="WBParaSite" id="Csp11.Scaffold484.g1916.t1">
    <property type="protein sequence ID" value="Csp11.Scaffold484.g1916.t1"/>
    <property type="gene ID" value="Csp11.Scaffold484.g1916"/>
</dbReference>
<feature type="region of interest" description="Disordered" evidence="1">
    <location>
        <begin position="529"/>
        <end position="572"/>
    </location>
</feature>
<evidence type="ECO:0000256" key="3">
    <source>
        <dbReference type="SAM" id="SignalP"/>
    </source>
</evidence>
<evidence type="ECO:0000313" key="5">
    <source>
        <dbReference type="WBParaSite" id="Csp11.Scaffold484.g1916.t1"/>
    </source>
</evidence>